<dbReference type="Gene3D" id="3.40.50.1110">
    <property type="entry name" value="SGNH hydrolase"/>
    <property type="match status" value="1"/>
</dbReference>
<reference evidence="3 4" key="1">
    <citation type="submission" date="2019-06" db="EMBL/GenBank/DDBJ databases">
        <title>Echinicola alkalisoli sp. nov. isolated from saline soil.</title>
        <authorList>
            <person name="Sun J.-Q."/>
            <person name="Xu L."/>
        </authorList>
    </citation>
    <scope>NUCLEOTIDE SEQUENCE [LARGE SCALE GENOMIC DNA]</scope>
    <source>
        <strain evidence="3 4">LN3S3</strain>
    </source>
</reference>
<evidence type="ECO:0000259" key="2">
    <source>
        <dbReference type="Pfam" id="PF03629"/>
    </source>
</evidence>
<keyword evidence="1" id="KW-0378">Hydrolase</keyword>
<dbReference type="PANTHER" id="PTHR31988:SF19">
    <property type="entry name" value="9-O-ACETYL-N-ACETYLNEURAMINIC ACID DEACETYLASE-RELATED"/>
    <property type="match status" value="1"/>
</dbReference>
<dbReference type="SUPFAM" id="SSF52266">
    <property type="entry name" value="SGNH hydrolase"/>
    <property type="match status" value="1"/>
</dbReference>
<protein>
    <submittedName>
        <fullName evidence="3">Sialate O-acetylesterase</fullName>
    </submittedName>
</protein>
<keyword evidence="4" id="KW-1185">Reference proteome</keyword>
<dbReference type="Proteomes" id="UP000316614">
    <property type="component" value="Chromosome"/>
</dbReference>
<sequence>MKRYSDSLILVVLCFGLFFFSFKVQSQTSSTKQDSSLDLYLLIGQSNMAGRGPLDTTISSSDPRILMLDSNNQWVPAIDPLHFDKPMAGVGPGLNFAKAMLEKYPDQRIGLIPCAWGGSPIRVWAPGTKYLDHFPYDEAIFRAKTATKTGVLKGILWHQGESDNDPEKAASYFENLKTLITNLRRDLNAPNLPFIAGEIGYFNREDHINSVLKQLPDSLPFTAVVSAEGLTDKGDRLHFDTPSAHKLGLRYAKAIQQLRSAITSDF</sequence>
<dbReference type="EMBL" id="CP041253">
    <property type="protein sequence ID" value="QDH78955.1"/>
    <property type="molecule type" value="Genomic_DNA"/>
</dbReference>
<organism evidence="3 4">
    <name type="scientific">Echinicola soli</name>
    <dbReference type="NCBI Taxonomy" id="2591634"/>
    <lineage>
        <taxon>Bacteria</taxon>
        <taxon>Pseudomonadati</taxon>
        <taxon>Bacteroidota</taxon>
        <taxon>Cytophagia</taxon>
        <taxon>Cytophagales</taxon>
        <taxon>Cyclobacteriaceae</taxon>
        <taxon>Echinicola</taxon>
    </lineage>
</organism>
<dbReference type="RefSeq" id="WP_141614208.1">
    <property type="nucleotide sequence ID" value="NZ_CP041253.1"/>
</dbReference>
<dbReference type="OrthoDB" id="9795554at2"/>
<feature type="domain" description="Sialate O-acetylesterase" evidence="2">
    <location>
        <begin position="37"/>
        <end position="256"/>
    </location>
</feature>
<evidence type="ECO:0000256" key="1">
    <source>
        <dbReference type="ARBA" id="ARBA00022801"/>
    </source>
</evidence>
<dbReference type="Pfam" id="PF03629">
    <property type="entry name" value="SASA"/>
    <property type="match status" value="1"/>
</dbReference>
<proteinExistence type="predicted"/>
<dbReference type="AlphaFoldDB" id="A0A514CGK4"/>
<dbReference type="InterPro" id="IPR052940">
    <property type="entry name" value="Carb_Esterase_6"/>
</dbReference>
<dbReference type="PANTHER" id="PTHR31988">
    <property type="entry name" value="ESTERASE, PUTATIVE (DUF303)-RELATED"/>
    <property type="match status" value="1"/>
</dbReference>
<evidence type="ECO:0000313" key="3">
    <source>
        <dbReference type="EMBL" id="QDH78955.1"/>
    </source>
</evidence>
<dbReference type="InterPro" id="IPR005181">
    <property type="entry name" value="SASA"/>
</dbReference>
<gene>
    <name evidence="3" type="ORF">FKX85_07860</name>
</gene>
<dbReference type="InterPro" id="IPR036514">
    <property type="entry name" value="SGNH_hydro_sf"/>
</dbReference>
<dbReference type="KEGG" id="echi:FKX85_07860"/>
<dbReference type="GO" id="GO:0016788">
    <property type="term" value="F:hydrolase activity, acting on ester bonds"/>
    <property type="evidence" value="ECO:0007669"/>
    <property type="project" value="UniProtKB-ARBA"/>
</dbReference>
<accession>A0A514CGK4</accession>
<evidence type="ECO:0000313" key="4">
    <source>
        <dbReference type="Proteomes" id="UP000316614"/>
    </source>
</evidence>
<name>A0A514CGK4_9BACT</name>